<protein>
    <recommendedName>
        <fullName evidence="5">SAM-dependent methyltransferase, MidA family</fullName>
    </recommendedName>
</protein>
<dbReference type="GO" id="GO:0035243">
    <property type="term" value="F:protein-arginine omega-N symmetric methyltransferase activity"/>
    <property type="evidence" value="ECO:0007669"/>
    <property type="project" value="TreeGrafter"/>
</dbReference>
<evidence type="ECO:0000313" key="4">
    <source>
        <dbReference type="Proteomes" id="UP000320055"/>
    </source>
</evidence>
<dbReference type="Gene3D" id="3.40.50.12710">
    <property type="match status" value="1"/>
</dbReference>
<reference evidence="3 4" key="1">
    <citation type="submission" date="2019-01" db="EMBL/GenBank/DDBJ databases">
        <authorList>
            <person name="Brito A."/>
        </authorList>
    </citation>
    <scope>NUCLEOTIDE SEQUENCE [LARGE SCALE GENOMIC DNA]</scope>
    <source>
        <strain evidence="3">1</strain>
    </source>
</reference>
<sequence>MKRANSSALYKIVSEKIRNSPQSRITFAEYQDVVLYDPNYGYYSSGKVNIGSKGDFFTASSLGKDFGELLAIQLAEMWHKLNCPETFAVVEMGAGNGNLAQDILGYLISSNSEIIPNLEYIILEKSPELIRQQQQVLADFKELNIKWQSWSDIPDNSLIGCCFSNELIDAFPVHQVVVNNGQLQEIYLTIDGEKLQEISGEISTPKIKEYFELVEINIVNDDYPQGYRTEVNLAAQDWLNKVGNKLQQGYLLTIDYGYPASKYYHPQRSQGTLKCYYQHRHHNNPYINLGEQDITAHVDFTALEKYGKQQELFTIDFTKQAMFLMSLGLGDRLQKLSSGQYNALQILQRRDALHQLINPMGLGGFGVLIQGKNLNSTQQSLKGLTIPDEVF</sequence>
<dbReference type="AlphaFoldDB" id="A0A563VKF6"/>
<dbReference type="SUPFAM" id="SSF53335">
    <property type="entry name" value="S-adenosyl-L-methionine-dependent methyltransferases"/>
    <property type="match status" value="1"/>
</dbReference>
<evidence type="ECO:0000256" key="2">
    <source>
        <dbReference type="ARBA" id="ARBA00022679"/>
    </source>
</evidence>
<dbReference type="GO" id="GO:0032259">
    <property type="term" value="P:methylation"/>
    <property type="evidence" value="ECO:0007669"/>
    <property type="project" value="UniProtKB-KW"/>
</dbReference>
<keyword evidence="2" id="KW-0808">Transferase</keyword>
<dbReference type="Proteomes" id="UP000320055">
    <property type="component" value="Unassembled WGS sequence"/>
</dbReference>
<dbReference type="EMBL" id="CAACVJ010000029">
    <property type="protein sequence ID" value="VEP11892.1"/>
    <property type="molecule type" value="Genomic_DNA"/>
</dbReference>
<dbReference type="InterPro" id="IPR029063">
    <property type="entry name" value="SAM-dependent_MTases_sf"/>
</dbReference>
<proteinExistence type="predicted"/>
<organism evidence="3 4">
    <name type="scientific">Hyella patelloides LEGE 07179</name>
    <dbReference type="NCBI Taxonomy" id="945734"/>
    <lineage>
        <taxon>Bacteria</taxon>
        <taxon>Bacillati</taxon>
        <taxon>Cyanobacteriota</taxon>
        <taxon>Cyanophyceae</taxon>
        <taxon>Pleurocapsales</taxon>
        <taxon>Hyellaceae</taxon>
        <taxon>Hyella</taxon>
    </lineage>
</organism>
<evidence type="ECO:0000313" key="3">
    <source>
        <dbReference type="EMBL" id="VEP11892.1"/>
    </source>
</evidence>
<dbReference type="PANTHER" id="PTHR12049">
    <property type="entry name" value="PROTEIN ARGININE METHYLTRANSFERASE NDUFAF7, MITOCHONDRIAL"/>
    <property type="match status" value="1"/>
</dbReference>
<evidence type="ECO:0008006" key="5">
    <source>
        <dbReference type="Google" id="ProtNLM"/>
    </source>
</evidence>
<dbReference type="InterPro" id="IPR038375">
    <property type="entry name" value="NDUFAF7_sf"/>
</dbReference>
<keyword evidence="1" id="KW-0489">Methyltransferase</keyword>
<keyword evidence="4" id="KW-1185">Reference proteome</keyword>
<dbReference type="InterPro" id="IPR003788">
    <property type="entry name" value="NDUFAF7"/>
</dbReference>
<evidence type="ECO:0000256" key="1">
    <source>
        <dbReference type="ARBA" id="ARBA00022603"/>
    </source>
</evidence>
<accession>A0A563VKF6</accession>
<dbReference type="Pfam" id="PF02636">
    <property type="entry name" value="Methyltransf_28"/>
    <property type="match status" value="1"/>
</dbReference>
<gene>
    <name evidence="3" type="ORF">H1P_1240016</name>
</gene>
<dbReference type="RefSeq" id="WP_144869693.1">
    <property type="nucleotide sequence ID" value="NZ_LR213877.1"/>
</dbReference>
<name>A0A563VKF6_9CYAN</name>
<dbReference type="OrthoDB" id="9794208at2"/>
<dbReference type="PANTHER" id="PTHR12049:SF7">
    <property type="entry name" value="PROTEIN ARGININE METHYLTRANSFERASE NDUFAF7, MITOCHONDRIAL"/>
    <property type="match status" value="1"/>
</dbReference>